<keyword evidence="5" id="KW-1185">Reference proteome</keyword>
<dbReference type="InParanoid" id="I7MHM1"/>
<evidence type="ECO:0000256" key="1">
    <source>
        <dbReference type="ARBA" id="ARBA00022574"/>
    </source>
</evidence>
<feature type="chain" id="PRO_5003712523" evidence="3">
    <location>
        <begin position="23"/>
        <end position="383"/>
    </location>
</feature>
<dbReference type="InterPro" id="IPR015943">
    <property type="entry name" value="WD40/YVTN_repeat-like_dom_sf"/>
</dbReference>
<keyword evidence="2" id="KW-0677">Repeat</keyword>
<gene>
    <name evidence="4" type="ORF">TTHERM_00540110</name>
</gene>
<reference evidence="5" key="1">
    <citation type="journal article" date="2006" name="PLoS Biol.">
        <title>Macronuclear genome sequence of the ciliate Tetrahymena thermophila, a model eukaryote.</title>
        <authorList>
            <person name="Eisen J.A."/>
            <person name="Coyne R.S."/>
            <person name="Wu M."/>
            <person name="Wu D."/>
            <person name="Thiagarajan M."/>
            <person name="Wortman J.R."/>
            <person name="Badger J.H."/>
            <person name="Ren Q."/>
            <person name="Amedeo P."/>
            <person name="Jones K.M."/>
            <person name="Tallon L.J."/>
            <person name="Delcher A.L."/>
            <person name="Salzberg S.L."/>
            <person name="Silva J.C."/>
            <person name="Haas B.J."/>
            <person name="Majoros W.H."/>
            <person name="Farzad M."/>
            <person name="Carlton J.M."/>
            <person name="Smith R.K. Jr."/>
            <person name="Garg J."/>
            <person name="Pearlman R.E."/>
            <person name="Karrer K.M."/>
            <person name="Sun L."/>
            <person name="Manning G."/>
            <person name="Elde N.C."/>
            <person name="Turkewitz A.P."/>
            <person name="Asai D.J."/>
            <person name="Wilkes D.E."/>
            <person name="Wang Y."/>
            <person name="Cai H."/>
            <person name="Collins K."/>
            <person name="Stewart B.A."/>
            <person name="Lee S.R."/>
            <person name="Wilamowska K."/>
            <person name="Weinberg Z."/>
            <person name="Ruzzo W.L."/>
            <person name="Wloga D."/>
            <person name="Gaertig J."/>
            <person name="Frankel J."/>
            <person name="Tsao C.-C."/>
            <person name="Gorovsky M.A."/>
            <person name="Keeling P.J."/>
            <person name="Waller R.F."/>
            <person name="Patron N.J."/>
            <person name="Cherry J.M."/>
            <person name="Stover N.A."/>
            <person name="Krieger C.J."/>
            <person name="del Toro C."/>
            <person name="Ryder H.F."/>
            <person name="Williamson S.C."/>
            <person name="Barbeau R.A."/>
            <person name="Hamilton E.P."/>
            <person name="Orias E."/>
        </authorList>
    </citation>
    <scope>NUCLEOTIDE SEQUENCE [LARGE SCALE GENOMIC DNA]</scope>
    <source>
        <strain evidence="5">SB210</strain>
    </source>
</reference>
<dbReference type="AlphaFoldDB" id="I7MHM1"/>
<dbReference type="PANTHER" id="PTHR19848:SF8">
    <property type="entry name" value="F-BOX AND WD REPEAT DOMAIN CONTAINING 7"/>
    <property type="match status" value="1"/>
</dbReference>
<evidence type="ECO:0000256" key="2">
    <source>
        <dbReference type="ARBA" id="ARBA00022737"/>
    </source>
</evidence>
<dbReference type="KEGG" id="tet:TTHERM_00540110"/>
<dbReference type="InterPro" id="IPR001680">
    <property type="entry name" value="WD40_rpt"/>
</dbReference>
<accession>I7MHM1</accession>
<evidence type="ECO:0000313" key="5">
    <source>
        <dbReference type="Proteomes" id="UP000009168"/>
    </source>
</evidence>
<evidence type="ECO:0000256" key="3">
    <source>
        <dbReference type="SAM" id="SignalP"/>
    </source>
</evidence>
<dbReference type="OrthoDB" id="270624at2759"/>
<dbReference type="Proteomes" id="UP000009168">
    <property type="component" value="Unassembled WGS sequence"/>
</dbReference>
<sequence>MNMKSFIAYILLLASILAFCCAEKEYLFEKTFEAHQGPTIGLAIFSEEKRIITGGIFDKKVKVWNADDHTLIHTFDDHKDQIRGVVALKSGDKRYILSHGFDSVIYIWDLFTFELVHKLDSIGRTIKVFQFEGTDFIVSQEETVSKVWNFVQGGEPIIKIDRPHENGTRLTAVMTSDPMQFATVGNDYIRVWDAKTGKQVAQMRTAGALVYSLIYIKHLDLLLTGDNEGFIYSWYWKVGRPFQIYKDFSGFFPLELLVIPNSNILIAAGFGKKQIFYFDVTKQNQKPLYQKQGHINEIWRLVYLEGTGYFYSSSADYSTKKWTICKTKYDYYNLETHTCIENCVEKDESRQICLSTQSGEKVEEESDEVVIKLPFMDDLNEEL</sequence>
<dbReference type="SMART" id="SM00320">
    <property type="entry name" value="WD40"/>
    <property type="match status" value="5"/>
</dbReference>
<dbReference type="GeneID" id="7839156"/>
<feature type="signal peptide" evidence="3">
    <location>
        <begin position="1"/>
        <end position="22"/>
    </location>
</feature>
<keyword evidence="3" id="KW-0732">Signal</keyword>
<dbReference type="PANTHER" id="PTHR19848">
    <property type="entry name" value="WD40 REPEAT PROTEIN"/>
    <property type="match status" value="1"/>
</dbReference>
<dbReference type="STRING" id="312017.I7MHM1"/>
<organism evidence="4 5">
    <name type="scientific">Tetrahymena thermophila (strain SB210)</name>
    <dbReference type="NCBI Taxonomy" id="312017"/>
    <lineage>
        <taxon>Eukaryota</taxon>
        <taxon>Sar</taxon>
        <taxon>Alveolata</taxon>
        <taxon>Ciliophora</taxon>
        <taxon>Intramacronucleata</taxon>
        <taxon>Oligohymenophorea</taxon>
        <taxon>Hymenostomatida</taxon>
        <taxon>Tetrahymenina</taxon>
        <taxon>Tetrahymenidae</taxon>
        <taxon>Tetrahymena</taxon>
    </lineage>
</organism>
<dbReference type="SUPFAM" id="SSF50978">
    <property type="entry name" value="WD40 repeat-like"/>
    <property type="match status" value="1"/>
</dbReference>
<proteinExistence type="predicted"/>
<name>I7MHM1_TETTS</name>
<dbReference type="Gene3D" id="2.130.10.10">
    <property type="entry name" value="YVTN repeat-like/Quinoprotein amine dehydrogenase"/>
    <property type="match status" value="2"/>
</dbReference>
<dbReference type="EMBL" id="GG662849">
    <property type="protein sequence ID" value="EAR87691.2"/>
    <property type="molecule type" value="Genomic_DNA"/>
</dbReference>
<dbReference type="InterPro" id="IPR036322">
    <property type="entry name" value="WD40_repeat_dom_sf"/>
</dbReference>
<evidence type="ECO:0000313" key="4">
    <source>
        <dbReference type="EMBL" id="EAR87691.2"/>
    </source>
</evidence>
<protein>
    <submittedName>
        <fullName evidence="4">Ras family protein</fullName>
    </submittedName>
</protein>
<keyword evidence="1" id="KW-0853">WD repeat</keyword>
<dbReference type="RefSeq" id="XP_001007936.2">
    <property type="nucleotide sequence ID" value="XM_001007936.2"/>
</dbReference>
<dbReference type="Pfam" id="PF00400">
    <property type="entry name" value="WD40"/>
    <property type="match status" value="2"/>
</dbReference>